<dbReference type="AlphaFoldDB" id="A0AAN4UU98"/>
<proteinExistence type="predicted"/>
<keyword evidence="1" id="KW-0732">Signal</keyword>
<feature type="signal peptide" evidence="1">
    <location>
        <begin position="1"/>
        <end position="26"/>
    </location>
</feature>
<dbReference type="RefSeq" id="WP_035838422.1">
    <property type="nucleotide sequence ID" value="NZ_BNAB01000023.1"/>
</dbReference>
<dbReference type="Gene3D" id="3.30.160.150">
    <property type="entry name" value="Lipoprotein like domain"/>
    <property type="match status" value="1"/>
</dbReference>
<dbReference type="EMBL" id="FNOB01000022">
    <property type="protein sequence ID" value="SDX64028.1"/>
    <property type="molecule type" value="Genomic_DNA"/>
</dbReference>
<accession>A0AAN4UU98</accession>
<dbReference type="Pfam" id="PF04390">
    <property type="entry name" value="LptE"/>
    <property type="match status" value="1"/>
</dbReference>
<dbReference type="InterPro" id="IPR007485">
    <property type="entry name" value="LPS_assembly_LptE"/>
</dbReference>
<sequence length="164" mass="17409">MSSPDRRSLLIALAALPLAACGFAPAYGPGGPAAGIRGKIRPDTPADRDAFDLVNQIEARLGRPQDARFTLGYTIRTRETGVAITPDNTTTRYDVVGSVHYTLRDAASGRVLGQGEAHSFTSYGATGSTVATLAARADAHRRLMVILADEIATRLLATSAQWNR</sequence>
<dbReference type="Proteomes" id="UP000199541">
    <property type="component" value="Unassembled WGS sequence"/>
</dbReference>
<name>A0AAN4UU98_9RHOB</name>
<evidence type="ECO:0000313" key="5">
    <source>
        <dbReference type="Proteomes" id="UP000634647"/>
    </source>
</evidence>
<organism evidence="2 5">
    <name type="scientific">Allgaiera indica</name>
    <dbReference type="NCBI Taxonomy" id="765699"/>
    <lineage>
        <taxon>Bacteria</taxon>
        <taxon>Pseudomonadati</taxon>
        <taxon>Pseudomonadota</taxon>
        <taxon>Alphaproteobacteria</taxon>
        <taxon>Rhodobacterales</taxon>
        <taxon>Paracoccaceae</taxon>
        <taxon>Allgaiera</taxon>
    </lineage>
</organism>
<dbReference type="EMBL" id="BNAB01000023">
    <property type="protein sequence ID" value="GHE05366.1"/>
    <property type="molecule type" value="Genomic_DNA"/>
</dbReference>
<evidence type="ECO:0000256" key="1">
    <source>
        <dbReference type="SAM" id="SignalP"/>
    </source>
</evidence>
<protein>
    <submittedName>
        <fullName evidence="3">LPS-assembly lipoprotein</fullName>
    </submittedName>
</protein>
<dbReference type="GO" id="GO:0019867">
    <property type="term" value="C:outer membrane"/>
    <property type="evidence" value="ECO:0007669"/>
    <property type="project" value="InterPro"/>
</dbReference>
<keyword evidence="3" id="KW-0449">Lipoprotein</keyword>
<evidence type="ECO:0000313" key="4">
    <source>
        <dbReference type="Proteomes" id="UP000199541"/>
    </source>
</evidence>
<reference evidence="2" key="1">
    <citation type="journal article" date="2014" name="Int. J. Syst. Evol. Microbiol.">
        <title>Complete genome sequence of Corynebacterium casei LMG S-19264T (=DSM 44701T), isolated from a smear-ripened cheese.</title>
        <authorList>
            <consortium name="US DOE Joint Genome Institute (JGI-PGF)"/>
            <person name="Walter F."/>
            <person name="Albersmeier A."/>
            <person name="Kalinowski J."/>
            <person name="Ruckert C."/>
        </authorList>
    </citation>
    <scope>NUCLEOTIDE SEQUENCE</scope>
    <source>
        <strain evidence="2">CGMCC 1.10859</strain>
    </source>
</reference>
<comment type="caution">
    <text evidence="2">The sequence shown here is derived from an EMBL/GenBank/DDBJ whole genome shotgun (WGS) entry which is preliminary data.</text>
</comment>
<gene>
    <name evidence="2" type="ORF">GCM10008024_35870</name>
    <name evidence="3" type="ORF">SAMN05444006_12246</name>
</gene>
<reference evidence="2" key="3">
    <citation type="submission" date="2023-06" db="EMBL/GenBank/DDBJ databases">
        <authorList>
            <person name="Sun Q."/>
            <person name="Zhou Y."/>
        </authorList>
    </citation>
    <scope>NUCLEOTIDE SEQUENCE</scope>
    <source>
        <strain evidence="2">CGMCC 1.10859</strain>
    </source>
</reference>
<dbReference type="GO" id="GO:0043165">
    <property type="term" value="P:Gram-negative-bacterium-type cell outer membrane assembly"/>
    <property type="evidence" value="ECO:0007669"/>
    <property type="project" value="InterPro"/>
</dbReference>
<evidence type="ECO:0000313" key="2">
    <source>
        <dbReference type="EMBL" id="GHE05366.1"/>
    </source>
</evidence>
<reference evidence="3 4" key="2">
    <citation type="submission" date="2016-10" db="EMBL/GenBank/DDBJ databases">
        <authorList>
            <person name="Varghese N."/>
            <person name="Submissions S."/>
        </authorList>
    </citation>
    <scope>NUCLEOTIDE SEQUENCE [LARGE SCALE GENOMIC DNA]</scope>
    <source>
        <strain evidence="3 4">DSM 24802</strain>
    </source>
</reference>
<dbReference type="Proteomes" id="UP000634647">
    <property type="component" value="Unassembled WGS sequence"/>
</dbReference>
<keyword evidence="4" id="KW-1185">Reference proteome</keyword>
<evidence type="ECO:0000313" key="3">
    <source>
        <dbReference type="EMBL" id="SDX64028.1"/>
    </source>
</evidence>
<feature type="chain" id="PRO_5042849800" evidence="1">
    <location>
        <begin position="27"/>
        <end position="164"/>
    </location>
</feature>